<name>A0ABT6XWK3_ALISE</name>
<feature type="transmembrane region" description="Helical" evidence="7">
    <location>
        <begin position="314"/>
        <end position="337"/>
    </location>
</feature>
<evidence type="ECO:0000313" key="8">
    <source>
        <dbReference type="EMBL" id="MDI9259461.1"/>
    </source>
</evidence>
<feature type="transmembrane region" description="Helical" evidence="7">
    <location>
        <begin position="349"/>
        <end position="371"/>
    </location>
</feature>
<accession>A0ABT6XWK3</accession>
<keyword evidence="2" id="KW-0813">Transport</keyword>
<protein>
    <submittedName>
        <fullName evidence="8">MFS transporter</fullName>
    </submittedName>
</protein>
<evidence type="ECO:0000256" key="3">
    <source>
        <dbReference type="ARBA" id="ARBA00022475"/>
    </source>
</evidence>
<dbReference type="SUPFAM" id="SSF103473">
    <property type="entry name" value="MFS general substrate transporter"/>
    <property type="match status" value="1"/>
</dbReference>
<dbReference type="PANTHER" id="PTHR23513:SF6">
    <property type="entry name" value="MAJOR FACILITATOR SUPERFAMILY ASSOCIATED DOMAIN-CONTAINING PROTEIN"/>
    <property type="match status" value="1"/>
</dbReference>
<feature type="transmembrane region" description="Helical" evidence="7">
    <location>
        <begin position="71"/>
        <end position="91"/>
    </location>
</feature>
<dbReference type="EMBL" id="JASGCB010000005">
    <property type="protein sequence ID" value="MDI9259461.1"/>
    <property type="molecule type" value="Genomic_DNA"/>
</dbReference>
<feature type="transmembrane region" description="Helical" evidence="7">
    <location>
        <begin position="377"/>
        <end position="396"/>
    </location>
</feature>
<feature type="transmembrane region" description="Helical" evidence="7">
    <location>
        <begin position="173"/>
        <end position="189"/>
    </location>
</feature>
<evidence type="ECO:0000313" key="9">
    <source>
        <dbReference type="Proteomes" id="UP001529245"/>
    </source>
</evidence>
<feature type="transmembrane region" description="Helical" evidence="7">
    <location>
        <begin position="12"/>
        <end position="33"/>
    </location>
</feature>
<evidence type="ECO:0000256" key="2">
    <source>
        <dbReference type="ARBA" id="ARBA00022448"/>
    </source>
</evidence>
<evidence type="ECO:0000256" key="4">
    <source>
        <dbReference type="ARBA" id="ARBA00022692"/>
    </source>
</evidence>
<dbReference type="CDD" id="cd06173">
    <property type="entry name" value="MFS_MefA_like"/>
    <property type="match status" value="1"/>
</dbReference>
<dbReference type="Proteomes" id="UP001529245">
    <property type="component" value="Unassembled WGS sequence"/>
</dbReference>
<dbReference type="InterPro" id="IPR010290">
    <property type="entry name" value="TM_effector"/>
</dbReference>
<feature type="transmembrane region" description="Helical" evidence="7">
    <location>
        <begin position="39"/>
        <end position="59"/>
    </location>
</feature>
<gene>
    <name evidence="8" type="ORF">QID03_04610</name>
</gene>
<feature type="transmembrane region" description="Helical" evidence="7">
    <location>
        <begin position="146"/>
        <end position="167"/>
    </location>
</feature>
<keyword evidence="5 7" id="KW-1133">Transmembrane helix</keyword>
<evidence type="ECO:0000256" key="5">
    <source>
        <dbReference type="ARBA" id="ARBA00022989"/>
    </source>
</evidence>
<dbReference type="PANTHER" id="PTHR23513">
    <property type="entry name" value="INTEGRAL MEMBRANE EFFLUX PROTEIN-RELATED"/>
    <property type="match status" value="1"/>
</dbReference>
<keyword evidence="3" id="KW-1003">Cell membrane</keyword>
<proteinExistence type="predicted"/>
<comment type="subcellular location">
    <subcellularLocation>
        <location evidence="1">Cell membrane</location>
        <topology evidence="1">Multi-pass membrane protein</topology>
    </subcellularLocation>
</comment>
<organism evidence="8 9">
    <name type="scientific">Alicyclobacillus sendaiensis PA2</name>
    <dbReference type="NCBI Taxonomy" id="3029425"/>
    <lineage>
        <taxon>Bacteria</taxon>
        <taxon>Bacillati</taxon>
        <taxon>Bacillota</taxon>
        <taxon>Bacilli</taxon>
        <taxon>Bacillales</taxon>
        <taxon>Alicyclobacillaceae</taxon>
        <taxon>Alicyclobacillus</taxon>
    </lineage>
</organism>
<feature type="transmembrane region" description="Helical" evidence="7">
    <location>
        <begin position="263"/>
        <end position="284"/>
    </location>
</feature>
<feature type="transmembrane region" description="Helical" evidence="7">
    <location>
        <begin position="291"/>
        <end position="308"/>
    </location>
</feature>
<reference evidence="8 9" key="1">
    <citation type="submission" date="2023-04" db="EMBL/GenBank/DDBJ databases">
        <title>A. sendaiensis sub sp. chiapanensis a novel subspecie with specific adaptation in bacterial cell wall isolated from an active volcano.</title>
        <authorList>
            <person name="Alvarez Gutierrez P.E."/>
            <person name="Ortiz Cortes L.Y."/>
        </authorList>
    </citation>
    <scope>NUCLEOTIDE SEQUENCE [LARGE SCALE GENOMIC DNA]</scope>
    <source>
        <strain evidence="8 9">PA2</strain>
    </source>
</reference>
<keyword evidence="4 7" id="KW-0812">Transmembrane</keyword>
<keyword evidence="6 7" id="KW-0472">Membrane</keyword>
<evidence type="ECO:0000256" key="1">
    <source>
        <dbReference type="ARBA" id="ARBA00004651"/>
    </source>
</evidence>
<sequence>MFRVFRWPAFTSVWLGQILSQVGTQLFFIMAYWELQLRSPYLLSAAGLTLTLPNLLSAVGGSLVDRWDARFVMLWTDLVRAAVSLFGALAYALWPRAFVPVTLVILAAHGLGGSLFTPAESVILPRLVPDEELVAANGLSMTTSRLAVSVGAAVGGASIAAIGVPWIAAIDGLAFLASAAAVANVIRLWRREGRTWRERAATARPKTSMVSQMMEGWRALAGIRWYAAVLPLIVILNFAFAGMDVLLSVWTHRVLHGGAAQFGALNATLSFGQLLGSLCAGLAAKMNARTGLLTFGGLTSASILAFSFSRSVPFSLATSVVEGVSIAIINAIGFALMQRAIPDDVRGRAFGLLYSFAGAATPLANGLAGVSLRVVPIAAWMWLCSAACAALTVGWWRAVPRHDAAGQPASGAAPNA</sequence>
<feature type="transmembrane region" description="Helical" evidence="7">
    <location>
        <begin position="223"/>
        <end position="243"/>
    </location>
</feature>
<evidence type="ECO:0000256" key="6">
    <source>
        <dbReference type="ARBA" id="ARBA00023136"/>
    </source>
</evidence>
<keyword evidence="9" id="KW-1185">Reference proteome</keyword>
<dbReference type="InterPro" id="IPR036259">
    <property type="entry name" value="MFS_trans_sf"/>
</dbReference>
<evidence type="ECO:0000256" key="7">
    <source>
        <dbReference type="SAM" id="Phobius"/>
    </source>
</evidence>
<feature type="transmembrane region" description="Helical" evidence="7">
    <location>
        <begin position="97"/>
        <end position="116"/>
    </location>
</feature>
<comment type="caution">
    <text evidence="8">The sequence shown here is derived from an EMBL/GenBank/DDBJ whole genome shotgun (WGS) entry which is preliminary data.</text>
</comment>
<dbReference type="Gene3D" id="1.20.1250.20">
    <property type="entry name" value="MFS general substrate transporter like domains"/>
    <property type="match status" value="1"/>
</dbReference>
<dbReference type="RefSeq" id="WP_283203017.1">
    <property type="nucleotide sequence ID" value="NZ_JASGCB010000005.1"/>
</dbReference>
<dbReference type="Pfam" id="PF05977">
    <property type="entry name" value="MFS_3"/>
    <property type="match status" value="1"/>
</dbReference>